<gene>
    <name evidence="1" type="ORF">PDJAM_G00041440</name>
</gene>
<sequence length="1168" mass="128711">MGPIELLHMSVFSQSFSPCGRFLAAGNNYGEIAVFRRVTNPSSDSDLSAALSPDATDASQKPVLTFTAHEGPVFSLLSTDTHLLSAGNGEISAWSWAELSKKNTKAVWTKRPDYKTSLEIPEINAMIINTRDNSLVVGGGDNNIHIMDMETGAFKSVLQGHTDYIHCLSLREREGEILSGAEDGAVRMWDWRTGHSVHCVEVYKYEECARPQYGKWISCVATDSDWMVSRKRRRRQTAPLFTTDASAQSESDEDLVTPIYISEDGSGKDSSSSTESSPTAAVDLVQVTAEIVNRVISGIAIEIGIADMENGLEAQAGEAQMSDADARSAPYSKNISDVFTKLQSLIGLRAKRRQSCSCLKNAAAAAAAVTDAQSLVSVSEAPNLQDVIDSFTEELIAKNADLFLRDELLAKSSSSKAPRLRRSAFLQPRESDQQIVSEVKKTCEVSSSVPLRSNQLQNKATQVVSEMLLRRLSTTDSSRCSLEDVQSAVSTADSLVRVLYECDESVKEETKSSNALDAFSCFFDVREAESAKKPRNVLRKVRSLLQAFFAKASKALSSRTHEERVEEKVDLDLCTNGFIDADRKSRPSVQRSSFAPLHLFTVVRNQLKAFFTSFSKRVADDERIDASAQSERDEDRVTPIYISEDGTVHELTELEDLSPEEMIQQRSRAIMDVITNLLLRNVDRAGDVGQCSSDSVPGRGNNMLGSNQFPSECVYTFAEESIKTLLQNVLNAGSSAGNEVQESSSVAKSTGCPFATALAREIEEAAMEETREHSNATDQQNRPDRNSHVPASDGRSSHPTAEDQEKKKRLGFHFILGRNGCVIRCGVKCPKRLKKKRSRVPLTSDDQPTPSTSANLHNSSHRESKASGSVFKNARRRLGRIFSNISKSFTGCFNSETAPSTVLQFIDADRKSRPSVQRSSFAPLHLFTVVRNQLKAFFTSFSKRVADDERTDASAQSERDEDRVTPIYISEDGMVHELTELEDLSPEEMIQQRSRAITDVITNLLLRNVDRAGDVGQCSSDSVPWRGNNMLGSNQFPSECVYTFAEESIKTLLQNVLNAGPSAGNEAQESSSVAKSTGCPFATALAREIEEAAMEETREHSNTADQQNRPGRNSHVPASDGRSSHPTAEDQEKKKRFGFHFILGRNGCVIRRGVKVCRTFPLNVLLWF</sequence>
<evidence type="ECO:0000313" key="1">
    <source>
        <dbReference type="EMBL" id="MCJ8738933.1"/>
    </source>
</evidence>
<dbReference type="EMBL" id="CM040987">
    <property type="protein sequence ID" value="MCJ8738933.1"/>
    <property type="molecule type" value="Genomic_DNA"/>
</dbReference>
<proteinExistence type="predicted"/>
<accession>A0ACC5YTS7</accession>
<comment type="caution">
    <text evidence="1">The sequence shown here is derived from an EMBL/GenBank/DDBJ whole genome shotgun (WGS) entry which is preliminary data.</text>
</comment>
<reference evidence="1" key="1">
    <citation type="submission" date="2020-02" db="EMBL/GenBank/DDBJ databases">
        <title>Genome sequencing of the panga catfish, Pangasius djambal.</title>
        <authorList>
            <person name="Wen M."/>
            <person name="Zahm M."/>
            <person name="Roques C."/>
            <person name="Cabau C."/>
            <person name="Klopp C."/>
            <person name="Donnadieu C."/>
            <person name="Jouanno E."/>
            <person name="Avarre J.-C."/>
            <person name="Campet M."/>
            <person name="Ha T."/>
            <person name="Dugue R."/>
            <person name="Lampietro C."/>
            <person name="Louis A."/>
            <person name="Herpin A."/>
            <person name="Echchiki A."/>
            <person name="Berthelot C."/>
            <person name="Parey E."/>
            <person name="Roest-Crollius H."/>
            <person name="Braasch I."/>
            <person name="Postlethwait J.H."/>
            <person name="Bobe J."/>
            <person name="Montfort J."/>
            <person name="Bouchez O."/>
            <person name="Begum T."/>
            <person name="Schartl M."/>
            <person name="Gustiano R."/>
            <person name="Guiguen Y."/>
        </authorList>
    </citation>
    <scope>NUCLEOTIDE SEQUENCE</scope>
    <source>
        <strain evidence="1">Pdj_M5554</strain>
    </source>
</reference>
<dbReference type="Proteomes" id="UP000830395">
    <property type="component" value="Chromosome 13"/>
</dbReference>
<evidence type="ECO:0000313" key="2">
    <source>
        <dbReference type="Proteomes" id="UP000830395"/>
    </source>
</evidence>
<organism evidence="1 2">
    <name type="scientific">Pangasius djambal</name>
    <dbReference type="NCBI Taxonomy" id="1691987"/>
    <lineage>
        <taxon>Eukaryota</taxon>
        <taxon>Metazoa</taxon>
        <taxon>Chordata</taxon>
        <taxon>Craniata</taxon>
        <taxon>Vertebrata</taxon>
        <taxon>Euteleostomi</taxon>
        <taxon>Actinopterygii</taxon>
        <taxon>Neopterygii</taxon>
        <taxon>Teleostei</taxon>
        <taxon>Ostariophysi</taxon>
        <taxon>Siluriformes</taxon>
        <taxon>Pangasiidae</taxon>
        <taxon>Pangasius</taxon>
    </lineage>
</organism>
<protein>
    <submittedName>
        <fullName evidence="1">Uncharacterized protein</fullName>
    </submittedName>
</protein>
<keyword evidence="2" id="KW-1185">Reference proteome</keyword>
<name>A0ACC5YTS7_9TELE</name>